<protein>
    <recommendedName>
        <fullName evidence="4">HEAT repeat domain-containing protein</fullName>
    </recommendedName>
</protein>
<gene>
    <name evidence="2" type="ORF">E5162_09570</name>
</gene>
<dbReference type="SUPFAM" id="SSF48371">
    <property type="entry name" value="ARM repeat"/>
    <property type="match status" value="1"/>
</dbReference>
<dbReference type="Gene3D" id="1.25.10.10">
    <property type="entry name" value="Leucine-rich Repeat Variant"/>
    <property type="match status" value="1"/>
</dbReference>
<organism evidence="2 3">
    <name type="scientific">Marinicauda pacifica</name>
    <dbReference type="NCBI Taxonomy" id="1133559"/>
    <lineage>
        <taxon>Bacteria</taxon>
        <taxon>Pseudomonadati</taxon>
        <taxon>Pseudomonadota</taxon>
        <taxon>Alphaproteobacteria</taxon>
        <taxon>Maricaulales</taxon>
        <taxon>Maricaulaceae</taxon>
        <taxon>Marinicauda</taxon>
    </lineage>
</organism>
<dbReference type="RefSeq" id="WP_135945010.1">
    <property type="nucleotide sequence ID" value="NZ_BMEI01000002.1"/>
</dbReference>
<dbReference type="EMBL" id="SRXV01000002">
    <property type="protein sequence ID" value="TGY93288.1"/>
    <property type="molecule type" value="Genomic_DNA"/>
</dbReference>
<keyword evidence="1" id="KW-1133">Transmembrane helix</keyword>
<name>A0A4S2HC92_9PROT</name>
<comment type="caution">
    <text evidence="2">The sequence shown here is derived from an EMBL/GenBank/DDBJ whole genome shotgun (WGS) entry which is preliminary data.</text>
</comment>
<evidence type="ECO:0000313" key="2">
    <source>
        <dbReference type="EMBL" id="TGY93288.1"/>
    </source>
</evidence>
<dbReference type="Proteomes" id="UP000305451">
    <property type="component" value="Unassembled WGS sequence"/>
</dbReference>
<dbReference type="SMART" id="SM00567">
    <property type="entry name" value="EZ_HEAT"/>
    <property type="match status" value="3"/>
</dbReference>
<dbReference type="Pfam" id="PF13646">
    <property type="entry name" value="HEAT_2"/>
    <property type="match status" value="1"/>
</dbReference>
<keyword evidence="3" id="KW-1185">Reference proteome</keyword>
<reference evidence="2 3" key="1">
    <citation type="journal article" date="2013" name="Int. J. Syst. Evol. Microbiol.">
        <title>Marinicauda pacifica gen. nov., sp. nov., a prosthecate alphaproteobacterium of the family Hyphomonadaceae isolated from deep seawater.</title>
        <authorList>
            <person name="Zhang X.Y."/>
            <person name="Li G.W."/>
            <person name="Wang C.S."/>
            <person name="Zhang Y.J."/>
            <person name="Xu X.W."/>
            <person name="Li H."/>
            <person name="Liu A."/>
            <person name="Liu C."/>
            <person name="Xie B.B."/>
            <person name="Qin Q.L."/>
            <person name="Xu Z."/>
            <person name="Chen X.L."/>
            <person name="Zhou B.C."/>
            <person name="Zhang Y.Z."/>
        </authorList>
    </citation>
    <scope>NUCLEOTIDE SEQUENCE [LARGE SCALE GENOMIC DNA]</scope>
    <source>
        <strain evidence="2 3">P-1 km-3</strain>
    </source>
</reference>
<dbReference type="InterPro" id="IPR011989">
    <property type="entry name" value="ARM-like"/>
</dbReference>
<sequence>MVDSLFIAIWTGALLLAAAALSLFAAMLVRRWLGGYWARRSTRLAMELAETLIVQMEAGALPSTRLRALIRHPRRTALAVIELSALVRGRDFERAMVALREVRAARRISRLLDKPGLDTRLMAIEAIGIVGGAGARRALQRAFETCPTLRETVAAAQALHGIGITPDLDRLLERVYGHRRGAPAELANLLLDIARADPLRLSGALDTGALHPSLQIQLVEALVRARAVSAIEAVRRSARADDLAVRAAGIKALGVLGGPGDSDILDEAARHGEPDIQALAAEAIGRLGLISLSSSLAEMLEAPHWEVRFQAGWALAQLGEAGIGRLKQIAAREGGQSGPHTAQMILAERQAA</sequence>
<evidence type="ECO:0008006" key="4">
    <source>
        <dbReference type="Google" id="ProtNLM"/>
    </source>
</evidence>
<keyword evidence="1" id="KW-0472">Membrane</keyword>
<evidence type="ECO:0000313" key="3">
    <source>
        <dbReference type="Proteomes" id="UP000305451"/>
    </source>
</evidence>
<evidence type="ECO:0000256" key="1">
    <source>
        <dbReference type="SAM" id="Phobius"/>
    </source>
</evidence>
<dbReference type="InterPro" id="IPR016024">
    <property type="entry name" value="ARM-type_fold"/>
</dbReference>
<feature type="transmembrane region" description="Helical" evidence="1">
    <location>
        <begin position="6"/>
        <end position="29"/>
    </location>
</feature>
<dbReference type="InterPro" id="IPR004155">
    <property type="entry name" value="PBS_lyase_HEAT"/>
</dbReference>
<keyword evidence="1" id="KW-0812">Transmembrane</keyword>
<proteinExistence type="predicted"/>
<dbReference type="AlphaFoldDB" id="A0A4S2HC92"/>
<accession>A0A4S2HC92</accession>